<keyword evidence="5 7" id="KW-1133">Transmembrane helix</keyword>
<evidence type="ECO:0000256" key="2">
    <source>
        <dbReference type="ARBA" id="ARBA00022676"/>
    </source>
</evidence>
<reference evidence="9 10" key="1">
    <citation type="journal article" date="2016" name="Nat. Commun.">
        <title>Thousands of microbial genomes shed light on interconnected biogeochemical processes in an aquifer system.</title>
        <authorList>
            <person name="Anantharaman K."/>
            <person name="Brown C.T."/>
            <person name="Hug L.A."/>
            <person name="Sharon I."/>
            <person name="Castelle C.J."/>
            <person name="Probst A.J."/>
            <person name="Thomas B.C."/>
            <person name="Singh A."/>
            <person name="Wilkins M.J."/>
            <person name="Karaoz U."/>
            <person name="Brodie E.L."/>
            <person name="Williams K.H."/>
            <person name="Hubbard S.S."/>
            <person name="Banfield J.F."/>
        </authorList>
    </citation>
    <scope>NUCLEOTIDE SEQUENCE [LARGE SCALE GENOMIC DNA]</scope>
</reference>
<evidence type="ECO:0000256" key="4">
    <source>
        <dbReference type="ARBA" id="ARBA00022692"/>
    </source>
</evidence>
<comment type="caution">
    <text evidence="9">The sequence shown here is derived from an EMBL/GenBank/DDBJ whole genome shotgun (WGS) entry which is preliminary data.</text>
</comment>
<feature type="transmembrane region" description="Helical" evidence="7">
    <location>
        <begin position="264"/>
        <end position="288"/>
    </location>
</feature>
<dbReference type="InterPro" id="IPR001173">
    <property type="entry name" value="Glyco_trans_2-like"/>
</dbReference>
<feature type="domain" description="Glycosyltransferase 2-like" evidence="8">
    <location>
        <begin position="7"/>
        <end position="168"/>
    </location>
</feature>
<dbReference type="PANTHER" id="PTHR48090:SF1">
    <property type="entry name" value="PROPHAGE BACTOPRENOL GLUCOSYL TRANSFERASE HOMOLOG"/>
    <property type="match status" value="1"/>
</dbReference>
<dbReference type="STRING" id="1802410.A3H75_00560"/>
<dbReference type="CDD" id="cd04187">
    <property type="entry name" value="DPM1_like_bac"/>
    <property type="match status" value="1"/>
</dbReference>
<keyword evidence="3" id="KW-0808">Transferase</keyword>
<evidence type="ECO:0000256" key="3">
    <source>
        <dbReference type="ARBA" id="ARBA00022679"/>
    </source>
</evidence>
<evidence type="ECO:0000313" key="10">
    <source>
        <dbReference type="Proteomes" id="UP000176678"/>
    </source>
</evidence>
<keyword evidence="4 7" id="KW-0812">Transmembrane</keyword>
<evidence type="ECO:0000256" key="5">
    <source>
        <dbReference type="ARBA" id="ARBA00022989"/>
    </source>
</evidence>
<keyword evidence="2" id="KW-0328">Glycosyltransferase</keyword>
<evidence type="ECO:0000313" key="9">
    <source>
        <dbReference type="EMBL" id="OGL88717.1"/>
    </source>
</evidence>
<name>A0A1F7VFF1_9BACT</name>
<protein>
    <recommendedName>
        <fullName evidence="8">Glycosyltransferase 2-like domain-containing protein</fullName>
    </recommendedName>
</protein>
<dbReference type="InterPro" id="IPR050256">
    <property type="entry name" value="Glycosyltransferase_2"/>
</dbReference>
<organism evidence="9 10">
    <name type="scientific">Candidatus Uhrbacteria bacterium RIFCSPLOWO2_02_FULL_51_9</name>
    <dbReference type="NCBI Taxonomy" id="1802410"/>
    <lineage>
        <taxon>Bacteria</taxon>
        <taxon>Candidatus Uhriibacteriota</taxon>
    </lineage>
</organism>
<dbReference type="Proteomes" id="UP000176678">
    <property type="component" value="Unassembled WGS sequence"/>
</dbReference>
<proteinExistence type="predicted"/>
<dbReference type="PANTHER" id="PTHR48090">
    <property type="entry name" value="UNDECAPRENYL-PHOSPHATE 4-DEOXY-4-FORMAMIDO-L-ARABINOSE TRANSFERASE-RELATED"/>
    <property type="match status" value="1"/>
</dbReference>
<comment type="subcellular location">
    <subcellularLocation>
        <location evidence="1">Membrane</location>
        <topology evidence="1">Multi-pass membrane protein</topology>
    </subcellularLocation>
</comment>
<evidence type="ECO:0000256" key="6">
    <source>
        <dbReference type="ARBA" id="ARBA00023136"/>
    </source>
</evidence>
<evidence type="ECO:0000256" key="7">
    <source>
        <dbReference type="SAM" id="Phobius"/>
    </source>
</evidence>
<dbReference type="Pfam" id="PF00535">
    <property type="entry name" value="Glycos_transf_2"/>
    <property type="match status" value="1"/>
</dbReference>
<dbReference type="SUPFAM" id="SSF53448">
    <property type="entry name" value="Nucleotide-diphospho-sugar transferases"/>
    <property type="match status" value="1"/>
</dbReference>
<keyword evidence="6 7" id="KW-0472">Membrane</keyword>
<dbReference type="GO" id="GO:0016757">
    <property type="term" value="F:glycosyltransferase activity"/>
    <property type="evidence" value="ECO:0007669"/>
    <property type="project" value="UniProtKB-KW"/>
</dbReference>
<dbReference type="GO" id="GO:0005886">
    <property type="term" value="C:plasma membrane"/>
    <property type="evidence" value="ECO:0007669"/>
    <property type="project" value="TreeGrafter"/>
</dbReference>
<evidence type="ECO:0000256" key="1">
    <source>
        <dbReference type="ARBA" id="ARBA00004141"/>
    </source>
</evidence>
<sequence>MTDKKISIIVICFNDGGSVREMYRRVTAVMETVTPNYEIVYVNENSPDGAEDILREIATQDKRLIVINHTRNFGGQEAYTSGLSYCTGDVAIMLDGDIQDPPELFPELVKKWLEGYLIVYGVREHRRGNPLRAVFYKLFYRLLGALSDISIPLDASDFGLIDRRVIQCIQEMPESNRFLRGLRAWTGFKSIGIPYTRDARFSGITNYSFIGYVRYAKRLIFAFSFKPIEWISYLAALIMVLSGIGMIVYLILAFTTDVPRGWPTLILVVLFIGAIQLLCFSIIGEYIARIYQEVKRRPHFVVRDVINGRSPNQKLDQ</sequence>
<dbReference type="InterPro" id="IPR029044">
    <property type="entry name" value="Nucleotide-diphossugar_trans"/>
</dbReference>
<dbReference type="Gene3D" id="3.90.550.10">
    <property type="entry name" value="Spore Coat Polysaccharide Biosynthesis Protein SpsA, Chain A"/>
    <property type="match status" value="1"/>
</dbReference>
<accession>A0A1F7VFF1</accession>
<feature type="transmembrane region" description="Helical" evidence="7">
    <location>
        <begin position="230"/>
        <end position="252"/>
    </location>
</feature>
<gene>
    <name evidence="9" type="ORF">A3H75_00560</name>
</gene>
<evidence type="ECO:0000259" key="8">
    <source>
        <dbReference type="Pfam" id="PF00535"/>
    </source>
</evidence>
<dbReference type="AlphaFoldDB" id="A0A1F7VFF1"/>
<dbReference type="EMBL" id="MGES01000031">
    <property type="protein sequence ID" value="OGL88717.1"/>
    <property type="molecule type" value="Genomic_DNA"/>
</dbReference>